<dbReference type="Pfam" id="PF04969">
    <property type="entry name" value="CS"/>
    <property type="match status" value="1"/>
</dbReference>
<sequence>MESNKHDRLFLEILKEERSIVTFLDSVFGFLYRCTDFFQHQNDSSGKVGFPGGVAKDIVQKLFERYENQTQYEKQAALLGNMASSDSDVPSACQEIVLGVETDTPEPLKVKTQSAALRKMEENQEKNAREMYNGDDRGTYRWSQTIGDIDVYIPVTKDIQKAKQVNVKIDPLRLQVATVGHNGSFVLIDQTFPHKVKPDECLWSLDGEYVQVSLEKKEERWWDRLFSSDPPIDTKKIDTVVMTSDLSQEEHMKVEELIVNQGRRQQISNAYLEQSLEDKNSSHYPFS</sequence>
<dbReference type="InterPro" id="IPR037898">
    <property type="entry name" value="NudC_fam"/>
</dbReference>
<dbReference type="GO" id="GO:0005737">
    <property type="term" value="C:cytoplasm"/>
    <property type="evidence" value="ECO:0007669"/>
    <property type="project" value="TreeGrafter"/>
</dbReference>
<dbReference type="PANTHER" id="PTHR12356">
    <property type="entry name" value="NUCLEAR MOVEMENT PROTEIN NUDC"/>
    <property type="match status" value="1"/>
</dbReference>
<protein>
    <recommendedName>
        <fullName evidence="2">CS domain-containing protein</fullName>
    </recommendedName>
</protein>
<dbReference type="InterPro" id="IPR008978">
    <property type="entry name" value="HSP20-like_chaperone"/>
</dbReference>
<dbReference type="AlphaFoldDB" id="A0AAD5KYB8"/>
<feature type="domain" description="CS" evidence="2">
    <location>
        <begin position="135"/>
        <end position="226"/>
    </location>
</feature>
<dbReference type="GO" id="GO:0051082">
    <property type="term" value="F:unfolded protein binding"/>
    <property type="evidence" value="ECO:0007669"/>
    <property type="project" value="TreeGrafter"/>
</dbReference>
<evidence type="ECO:0000313" key="3">
    <source>
        <dbReference type="EMBL" id="KAI9561864.1"/>
    </source>
</evidence>
<dbReference type="EMBL" id="WJBH02000003">
    <property type="protein sequence ID" value="KAI9561864.1"/>
    <property type="molecule type" value="Genomic_DNA"/>
</dbReference>
<evidence type="ECO:0000256" key="1">
    <source>
        <dbReference type="ARBA" id="ARBA00022553"/>
    </source>
</evidence>
<dbReference type="PROSITE" id="PS51203">
    <property type="entry name" value="CS"/>
    <property type="match status" value="1"/>
</dbReference>
<name>A0AAD5KYB8_9CRUS</name>
<comment type="caution">
    <text evidence="3">The sequence shown here is derived from an EMBL/GenBank/DDBJ whole genome shotgun (WGS) entry which is preliminary data.</text>
</comment>
<dbReference type="CDD" id="cd06467">
    <property type="entry name" value="p23_NUDC_like"/>
    <property type="match status" value="1"/>
</dbReference>
<dbReference type="Pfam" id="PF14050">
    <property type="entry name" value="Nudc_N"/>
    <property type="match status" value="1"/>
</dbReference>
<keyword evidence="4" id="KW-1185">Reference proteome</keyword>
<evidence type="ECO:0000259" key="2">
    <source>
        <dbReference type="PROSITE" id="PS51203"/>
    </source>
</evidence>
<gene>
    <name evidence="3" type="ORF">GHT06_012826</name>
</gene>
<dbReference type="InterPro" id="IPR025934">
    <property type="entry name" value="NudC_N_dom"/>
</dbReference>
<evidence type="ECO:0000313" key="4">
    <source>
        <dbReference type="Proteomes" id="UP000820818"/>
    </source>
</evidence>
<dbReference type="PANTHER" id="PTHR12356:SF19">
    <property type="entry name" value="NUDC DOMAIN-CONTAINING PROTEIN 3"/>
    <property type="match status" value="1"/>
</dbReference>
<dbReference type="Proteomes" id="UP000820818">
    <property type="component" value="Linkage Group LG3"/>
</dbReference>
<dbReference type="GO" id="GO:0006457">
    <property type="term" value="P:protein folding"/>
    <property type="evidence" value="ECO:0007669"/>
    <property type="project" value="TreeGrafter"/>
</dbReference>
<organism evidence="3 4">
    <name type="scientific">Daphnia sinensis</name>
    <dbReference type="NCBI Taxonomy" id="1820382"/>
    <lineage>
        <taxon>Eukaryota</taxon>
        <taxon>Metazoa</taxon>
        <taxon>Ecdysozoa</taxon>
        <taxon>Arthropoda</taxon>
        <taxon>Crustacea</taxon>
        <taxon>Branchiopoda</taxon>
        <taxon>Diplostraca</taxon>
        <taxon>Cladocera</taxon>
        <taxon>Anomopoda</taxon>
        <taxon>Daphniidae</taxon>
        <taxon>Daphnia</taxon>
        <taxon>Daphnia similis group</taxon>
    </lineage>
</organism>
<dbReference type="InterPro" id="IPR007052">
    <property type="entry name" value="CS_dom"/>
</dbReference>
<dbReference type="SUPFAM" id="SSF49764">
    <property type="entry name" value="HSP20-like chaperones"/>
    <property type="match status" value="1"/>
</dbReference>
<proteinExistence type="predicted"/>
<reference evidence="3 4" key="1">
    <citation type="submission" date="2022-05" db="EMBL/GenBank/DDBJ databases">
        <title>A multi-omics perspective on studying reproductive biology in Daphnia sinensis.</title>
        <authorList>
            <person name="Jia J."/>
        </authorList>
    </citation>
    <scope>NUCLEOTIDE SEQUENCE [LARGE SCALE GENOMIC DNA]</scope>
    <source>
        <strain evidence="3 4">WSL</strain>
    </source>
</reference>
<accession>A0AAD5KYB8</accession>
<dbReference type="Gene3D" id="2.60.40.790">
    <property type="match status" value="1"/>
</dbReference>
<keyword evidence="1" id="KW-0597">Phosphoprotein</keyword>